<organism evidence="13 14">
    <name type="scientific">Microthyrium microscopicum</name>
    <dbReference type="NCBI Taxonomy" id="703497"/>
    <lineage>
        <taxon>Eukaryota</taxon>
        <taxon>Fungi</taxon>
        <taxon>Dikarya</taxon>
        <taxon>Ascomycota</taxon>
        <taxon>Pezizomycotina</taxon>
        <taxon>Dothideomycetes</taxon>
        <taxon>Dothideomycetes incertae sedis</taxon>
        <taxon>Microthyriales</taxon>
        <taxon>Microthyriaceae</taxon>
        <taxon>Microthyrium</taxon>
    </lineage>
</organism>
<keyword evidence="9 10" id="KW-0496">Mitochondrion</keyword>
<evidence type="ECO:0000313" key="14">
    <source>
        <dbReference type="Proteomes" id="UP000799302"/>
    </source>
</evidence>
<keyword evidence="5 10" id="KW-0001">2Fe-2S</keyword>
<feature type="region of interest" description="Fe-S binding site A" evidence="10">
    <location>
        <begin position="221"/>
        <end position="237"/>
    </location>
</feature>
<dbReference type="GO" id="GO:0005758">
    <property type="term" value="C:mitochondrial intermembrane space"/>
    <property type="evidence" value="ECO:0007669"/>
    <property type="project" value="UniProtKB-SubCell"/>
</dbReference>
<comment type="domain">
    <text evidence="10">The N-terminal domain has structural similarity with S-adenosyl-L-methionine-dependent methyltransferases, but does not bind S-adenosyl-L-methionine. It is required for correct assembly of the 2 Fe-S clusters.</text>
</comment>
<feature type="short sequence motif" description="Cx2C motif 2" evidence="10">
    <location>
        <begin position="293"/>
        <end position="296"/>
    </location>
</feature>
<comment type="domain">
    <text evidence="10">The twin Cx2C motifs are involved in the recognition by the mitochondrial MIA40-ERV1 disulfide relay system. The formation of 2 disulfide bonds in the Cx2C motifs through dithiol/disulfide exchange reactions effectively traps the protein in the mitochondrial intermembrane space.</text>
</comment>
<keyword evidence="4 10" id="KW-0963">Cytoplasm</keyword>
<dbReference type="AlphaFoldDB" id="A0A6A6UP10"/>
<evidence type="ECO:0000313" key="13">
    <source>
        <dbReference type="EMBL" id="KAF2673456.1"/>
    </source>
</evidence>
<comment type="cofactor">
    <cofactor evidence="10">
        <name>[2Fe-2S] cluster</name>
        <dbReference type="ChEBI" id="CHEBI:190135"/>
    </cofactor>
</comment>
<dbReference type="PANTHER" id="PTHR13273">
    <property type="entry name" value="ANAMORSIN"/>
    <property type="match status" value="1"/>
</dbReference>
<feature type="binding site" evidence="10">
    <location>
        <position position="232"/>
    </location>
    <ligand>
        <name>[2Fe-2S] cluster</name>
        <dbReference type="ChEBI" id="CHEBI:190135"/>
    </ligand>
</feature>
<dbReference type="PANTHER" id="PTHR13273:SF14">
    <property type="entry name" value="ANAMORSIN"/>
    <property type="match status" value="1"/>
</dbReference>
<dbReference type="GO" id="GO:0009055">
    <property type="term" value="F:electron transfer activity"/>
    <property type="evidence" value="ECO:0007669"/>
    <property type="project" value="UniProtKB-UniRule"/>
</dbReference>
<accession>A0A6A6UP10</accession>
<reference evidence="13" key="1">
    <citation type="journal article" date="2020" name="Stud. Mycol.">
        <title>101 Dothideomycetes genomes: a test case for predicting lifestyles and emergence of pathogens.</title>
        <authorList>
            <person name="Haridas S."/>
            <person name="Albert R."/>
            <person name="Binder M."/>
            <person name="Bloem J."/>
            <person name="Labutti K."/>
            <person name="Salamov A."/>
            <person name="Andreopoulos B."/>
            <person name="Baker S."/>
            <person name="Barry K."/>
            <person name="Bills G."/>
            <person name="Bluhm B."/>
            <person name="Cannon C."/>
            <person name="Castanera R."/>
            <person name="Culley D."/>
            <person name="Daum C."/>
            <person name="Ezra D."/>
            <person name="Gonzalez J."/>
            <person name="Henrissat B."/>
            <person name="Kuo A."/>
            <person name="Liang C."/>
            <person name="Lipzen A."/>
            <person name="Lutzoni F."/>
            <person name="Magnuson J."/>
            <person name="Mondo S."/>
            <person name="Nolan M."/>
            <person name="Ohm R."/>
            <person name="Pangilinan J."/>
            <person name="Park H.-J."/>
            <person name="Ramirez L."/>
            <person name="Alfaro M."/>
            <person name="Sun H."/>
            <person name="Tritt A."/>
            <person name="Yoshinaga Y."/>
            <person name="Zwiers L.-H."/>
            <person name="Turgeon B."/>
            <person name="Goodwin S."/>
            <person name="Spatafora J."/>
            <person name="Crous P."/>
            <person name="Grigoriev I."/>
        </authorList>
    </citation>
    <scope>NUCLEOTIDE SEQUENCE</scope>
    <source>
        <strain evidence="13">CBS 115976</strain>
    </source>
</reference>
<protein>
    <submittedName>
        <fullName evidence="13">DUF689-domain-containing protein</fullName>
    </submittedName>
</protein>
<comment type="caution">
    <text evidence="10">Lacks conserved residue(s) required for the propagation of feature annotation.</text>
</comment>
<dbReference type="Pfam" id="PF16803">
    <property type="entry name" value="DRE2_N"/>
    <property type="match status" value="1"/>
</dbReference>
<comment type="subcellular location">
    <subcellularLocation>
        <location evidence="10">Cytoplasm</location>
    </subcellularLocation>
    <subcellularLocation>
        <location evidence="10">Mitochondrion intermembrane space</location>
    </subcellularLocation>
</comment>
<keyword evidence="6 10" id="KW-0479">Metal-binding</keyword>
<dbReference type="GO" id="GO:0016226">
    <property type="term" value="P:iron-sulfur cluster assembly"/>
    <property type="evidence" value="ECO:0007669"/>
    <property type="project" value="UniProtKB-UniRule"/>
</dbReference>
<keyword evidence="8 10" id="KW-0411">Iron-sulfur</keyword>
<feature type="binding site" evidence="10">
    <location>
        <position position="235"/>
    </location>
    <ligand>
        <name>[2Fe-2S] cluster</name>
        <dbReference type="ChEBI" id="CHEBI:190135"/>
    </ligand>
</feature>
<proteinExistence type="inferred from homology"/>
<feature type="binding site" evidence="10">
    <location>
        <position position="237"/>
    </location>
    <ligand>
        <name>[2Fe-2S] cluster</name>
        <dbReference type="ChEBI" id="CHEBI:190135"/>
    </ligand>
</feature>
<evidence type="ECO:0000256" key="7">
    <source>
        <dbReference type="ARBA" id="ARBA00023004"/>
    </source>
</evidence>
<evidence type="ECO:0000256" key="10">
    <source>
        <dbReference type="HAMAP-Rule" id="MF_03115"/>
    </source>
</evidence>
<comment type="similarity">
    <text evidence="2 10">Belongs to the anamorsin family.</text>
</comment>
<dbReference type="GO" id="GO:0046872">
    <property type="term" value="F:metal ion binding"/>
    <property type="evidence" value="ECO:0007669"/>
    <property type="project" value="UniProtKB-KW"/>
</dbReference>
<dbReference type="Pfam" id="PF05093">
    <property type="entry name" value="CIAPIN1"/>
    <property type="match status" value="1"/>
</dbReference>
<gene>
    <name evidence="13" type="ORF">BT63DRAFT_368944</name>
</gene>
<evidence type="ECO:0000256" key="4">
    <source>
        <dbReference type="ARBA" id="ARBA00022490"/>
    </source>
</evidence>
<dbReference type="OrthoDB" id="311633at2759"/>
<evidence type="ECO:0000256" key="1">
    <source>
        <dbReference type="ARBA" id="ARBA00001966"/>
    </source>
</evidence>
<evidence type="ECO:0000256" key="2">
    <source>
        <dbReference type="ARBA" id="ARBA00008169"/>
    </source>
</evidence>
<dbReference type="InterPro" id="IPR007785">
    <property type="entry name" value="Anamorsin"/>
</dbReference>
<evidence type="ECO:0000256" key="5">
    <source>
        <dbReference type="ARBA" id="ARBA00022714"/>
    </source>
</evidence>
<dbReference type="InterPro" id="IPR031838">
    <property type="entry name" value="Dre2_N"/>
</dbReference>
<feature type="binding site" evidence="10">
    <location>
        <position position="282"/>
    </location>
    <ligand>
        <name>[4Fe-4S] cluster</name>
        <dbReference type="ChEBI" id="CHEBI:49883"/>
    </ligand>
</feature>
<feature type="domain" description="Fe-S cluster assembly protein Dre2 N-terminal" evidence="12">
    <location>
        <begin position="8"/>
        <end position="140"/>
    </location>
</feature>
<keyword evidence="7 10" id="KW-0408">Iron</keyword>
<evidence type="ECO:0000259" key="12">
    <source>
        <dbReference type="Pfam" id="PF16803"/>
    </source>
</evidence>
<dbReference type="GO" id="GO:0051537">
    <property type="term" value="F:2 iron, 2 sulfur cluster binding"/>
    <property type="evidence" value="ECO:0007669"/>
    <property type="project" value="UniProtKB-UniRule"/>
</dbReference>
<feature type="binding site" evidence="10">
    <location>
        <position position="221"/>
    </location>
    <ligand>
        <name>[2Fe-2S] cluster</name>
        <dbReference type="ChEBI" id="CHEBI:190135"/>
    </ligand>
</feature>
<dbReference type="Gene3D" id="3.40.50.11000">
    <property type="entry name" value="Fe-S cluster assembly protein Dre2, N-terminal domain"/>
    <property type="match status" value="1"/>
</dbReference>
<dbReference type="GO" id="GO:0051539">
    <property type="term" value="F:4 iron, 4 sulfur cluster binding"/>
    <property type="evidence" value="ECO:0007669"/>
    <property type="project" value="UniProtKB-KW"/>
</dbReference>
<feature type="binding site" evidence="10">
    <location>
        <position position="296"/>
    </location>
    <ligand>
        <name>[4Fe-4S] cluster</name>
        <dbReference type="ChEBI" id="CHEBI:49883"/>
    </ligand>
</feature>
<dbReference type="Proteomes" id="UP000799302">
    <property type="component" value="Unassembled WGS sequence"/>
</dbReference>
<dbReference type="HAMAP" id="MF_03115">
    <property type="entry name" value="Anamorsin"/>
    <property type="match status" value="1"/>
</dbReference>
<dbReference type="EMBL" id="MU004231">
    <property type="protein sequence ID" value="KAF2673456.1"/>
    <property type="molecule type" value="Genomic_DNA"/>
</dbReference>
<evidence type="ECO:0000256" key="8">
    <source>
        <dbReference type="ARBA" id="ARBA00023014"/>
    </source>
</evidence>
<sequence length="319" mass="33624">MATPSTLKTLLLSPPSLSSHPEALNKALAGHDRQVTDIQMLDRLAASIIALPPATYDLILLLSDANGSHVESQKLLSRDVMANISSSLKTGGKLQSQDGTFGTVPGADKTEAILAGLILNDTGDGMMKPVDSGGSGVVKLNFGKKKAAQSNGADLNGATPLNGKRKSDELLSEPPAGVGFVDFGDDLDIPIITGDDDDLIDEDDLLTEEDMKMGIVQPPECQPKTGKRRRACKDCSCGLKEKLEAEDASKRDQADTALNTLKLDADDLAEVDFTVQGKVGSCGNCSLGDAFRCAGCPYIGLPAFKPGEEVRLLNDDIQL</sequence>
<evidence type="ECO:0000259" key="11">
    <source>
        <dbReference type="Pfam" id="PF05093"/>
    </source>
</evidence>
<keyword evidence="14" id="KW-1185">Reference proteome</keyword>
<comment type="domain">
    <text evidence="10">The C-terminal domain binds 2 Fe-S clusters but is otherwise mostly in an intrinsically disordered conformation.</text>
</comment>
<comment type="cofactor">
    <cofactor evidence="1 10">
        <name>[4Fe-4S] cluster</name>
        <dbReference type="ChEBI" id="CHEBI:49883"/>
    </cofactor>
</comment>
<evidence type="ECO:0000256" key="3">
    <source>
        <dbReference type="ARBA" id="ARBA00022485"/>
    </source>
</evidence>
<evidence type="ECO:0000256" key="9">
    <source>
        <dbReference type="ARBA" id="ARBA00023128"/>
    </source>
</evidence>
<feature type="short sequence motif" description="Cx2C motif 1" evidence="10">
    <location>
        <begin position="282"/>
        <end position="285"/>
    </location>
</feature>
<feature type="binding site" evidence="10">
    <location>
        <position position="285"/>
    </location>
    <ligand>
        <name>[4Fe-4S] cluster</name>
        <dbReference type="ChEBI" id="CHEBI:49883"/>
    </ligand>
</feature>
<evidence type="ECO:0000256" key="6">
    <source>
        <dbReference type="ARBA" id="ARBA00022723"/>
    </source>
</evidence>
<feature type="region of interest" description="Fe-S binding site B" evidence="10">
    <location>
        <begin position="282"/>
        <end position="296"/>
    </location>
</feature>
<keyword evidence="3 10" id="KW-0004">4Fe-4S</keyword>
<dbReference type="InterPro" id="IPR046408">
    <property type="entry name" value="CIAPIN1"/>
</dbReference>
<feature type="binding site" evidence="10">
    <location>
        <position position="293"/>
    </location>
    <ligand>
        <name>[4Fe-4S] cluster</name>
        <dbReference type="ChEBI" id="CHEBI:49883"/>
    </ligand>
</feature>
<name>A0A6A6UP10_9PEZI</name>
<feature type="domain" description="Anamorsin C-terminal" evidence="11">
    <location>
        <begin position="216"/>
        <end position="312"/>
    </location>
</feature>